<gene>
    <name evidence="1" type="ORF">CWO36_07525</name>
</gene>
<proteinExistence type="predicted"/>
<protein>
    <submittedName>
        <fullName evidence="1">Uncharacterized protein</fullName>
    </submittedName>
</protein>
<accession>A0A2T5EJG2</accession>
<comment type="caution">
    <text evidence="1">The sequence shown here is derived from an EMBL/GenBank/DDBJ whole genome shotgun (WGS) entry which is preliminary data.</text>
</comment>
<reference evidence="1 2" key="1">
    <citation type="submission" date="2017-11" db="EMBL/GenBank/DDBJ databases">
        <title>Population delineation of vibrios coincides with oyster pathogenicity.</title>
        <authorList>
            <person name="Bruto M."/>
            <person name="Labreuche Y."/>
            <person name="James A."/>
            <person name="Piel D."/>
            <person name="Chenivesse S."/>
            <person name="Petton B."/>
            <person name="Polz M.F."/>
            <person name="Le Roux F."/>
        </authorList>
    </citation>
    <scope>NUCLEOTIDE SEQUENCE [LARGE SCALE GENOMIC DNA]</scope>
    <source>
        <strain evidence="1 2">1F_55</strain>
    </source>
</reference>
<dbReference type="EMBL" id="PIGA01000010">
    <property type="protein sequence ID" value="PTP20370.1"/>
    <property type="molecule type" value="Genomic_DNA"/>
</dbReference>
<dbReference type="RefSeq" id="WP_017085265.1">
    <property type="nucleotide sequence ID" value="NZ_CAWNZY010000002.1"/>
</dbReference>
<evidence type="ECO:0000313" key="1">
    <source>
        <dbReference type="EMBL" id="PTP20370.1"/>
    </source>
</evidence>
<sequence>MKLVEVVDTEQAYIGGEDFHWAPALIERSGMLKLAPAGEALGMPIHVINDSVCFAEADGPDTSCSHDPCKFIPVQMAGDEIRVMAA</sequence>
<evidence type="ECO:0000313" key="2">
    <source>
        <dbReference type="Proteomes" id="UP000244080"/>
    </source>
</evidence>
<organism evidence="1 2">
    <name type="scientific">Vibrio splendidus</name>
    <dbReference type="NCBI Taxonomy" id="29497"/>
    <lineage>
        <taxon>Bacteria</taxon>
        <taxon>Pseudomonadati</taxon>
        <taxon>Pseudomonadota</taxon>
        <taxon>Gammaproteobacteria</taxon>
        <taxon>Vibrionales</taxon>
        <taxon>Vibrionaceae</taxon>
        <taxon>Vibrio</taxon>
    </lineage>
</organism>
<name>A0A2T5EJG2_VIBSP</name>
<dbReference type="Proteomes" id="UP000244080">
    <property type="component" value="Unassembled WGS sequence"/>
</dbReference>
<dbReference type="AlphaFoldDB" id="A0A2T5EJG2"/>